<organism evidence="2 3">
    <name type="scientific">Salix purpurea</name>
    <name type="common">Purple osier willow</name>
    <dbReference type="NCBI Taxonomy" id="77065"/>
    <lineage>
        <taxon>Eukaryota</taxon>
        <taxon>Viridiplantae</taxon>
        <taxon>Streptophyta</taxon>
        <taxon>Embryophyta</taxon>
        <taxon>Tracheophyta</taxon>
        <taxon>Spermatophyta</taxon>
        <taxon>Magnoliopsida</taxon>
        <taxon>eudicotyledons</taxon>
        <taxon>Gunneridae</taxon>
        <taxon>Pentapetalae</taxon>
        <taxon>rosids</taxon>
        <taxon>fabids</taxon>
        <taxon>Malpighiales</taxon>
        <taxon>Salicaceae</taxon>
        <taxon>Saliceae</taxon>
        <taxon>Salix</taxon>
    </lineage>
</organism>
<protein>
    <submittedName>
        <fullName evidence="2">Uncharacterized protein</fullName>
    </submittedName>
</protein>
<keyword evidence="3" id="KW-1185">Reference proteome</keyword>
<gene>
    <name evidence="2" type="ORF">OIU79_002693</name>
</gene>
<reference evidence="2" key="1">
    <citation type="submission" date="2022-11" db="EMBL/GenBank/DDBJ databases">
        <authorList>
            <person name="Hyden B.L."/>
            <person name="Feng K."/>
            <person name="Yates T."/>
            <person name="Jawdy S."/>
            <person name="Smart L.B."/>
            <person name="Muchero W."/>
        </authorList>
    </citation>
    <scope>NUCLEOTIDE SEQUENCE</scope>
    <source>
        <tissue evidence="2">Shoot tip</tissue>
    </source>
</reference>
<dbReference type="EMBL" id="JAPFFK010000012">
    <property type="protein sequence ID" value="KAJ6731420.1"/>
    <property type="molecule type" value="Genomic_DNA"/>
</dbReference>
<reference evidence="2" key="2">
    <citation type="journal article" date="2023" name="Int. J. Mol. Sci.">
        <title>De Novo Assembly and Annotation of 11 Diverse Shrub Willow (Salix) Genomes Reveals Novel Gene Organization in Sex-Linked Regions.</title>
        <authorList>
            <person name="Hyden B."/>
            <person name="Feng K."/>
            <person name="Yates T.B."/>
            <person name="Jawdy S."/>
            <person name="Cereghino C."/>
            <person name="Smart L.B."/>
            <person name="Muchero W."/>
        </authorList>
    </citation>
    <scope>NUCLEOTIDE SEQUENCE</scope>
    <source>
        <tissue evidence="2">Shoot tip</tissue>
    </source>
</reference>
<evidence type="ECO:0000313" key="3">
    <source>
        <dbReference type="Proteomes" id="UP001151532"/>
    </source>
</evidence>
<proteinExistence type="predicted"/>
<accession>A0A9Q0UJT4</accession>
<evidence type="ECO:0000313" key="2">
    <source>
        <dbReference type="EMBL" id="KAJ6731420.1"/>
    </source>
</evidence>
<name>A0A9Q0UJT4_SALPP</name>
<sequence length="138" mass="14571">MGASEDSLPFLTALRNRCLDGSNGSGLSVDNGGRGDGSELPDDEGGAGDEVVRLVAPVRLVLAMAELLPVAISAAVMDDGKETRFLLLAFLRGGGEVILPLPKFVTVEERKQRRRSCDGREIKEVSGRRLASDESCGG</sequence>
<feature type="region of interest" description="Disordered" evidence="1">
    <location>
        <begin position="25"/>
        <end position="47"/>
    </location>
</feature>
<evidence type="ECO:0000256" key="1">
    <source>
        <dbReference type="SAM" id="MobiDB-lite"/>
    </source>
</evidence>
<dbReference type="AlphaFoldDB" id="A0A9Q0UJT4"/>
<dbReference type="Proteomes" id="UP001151532">
    <property type="component" value="Chromosome 18"/>
</dbReference>
<comment type="caution">
    <text evidence="2">The sequence shown here is derived from an EMBL/GenBank/DDBJ whole genome shotgun (WGS) entry which is preliminary data.</text>
</comment>